<proteinExistence type="predicted"/>
<protein>
    <submittedName>
        <fullName evidence="1">Uncharacterized conserved protein</fullName>
    </submittedName>
</protein>
<dbReference type="OrthoDB" id="573733at2"/>
<dbReference type="Proteomes" id="UP000198847">
    <property type="component" value="Unassembled WGS sequence"/>
</dbReference>
<evidence type="ECO:0000313" key="2">
    <source>
        <dbReference type="Proteomes" id="UP000198847"/>
    </source>
</evidence>
<dbReference type="InterPro" id="IPR018680">
    <property type="entry name" value="DUF2164"/>
</dbReference>
<dbReference type="EMBL" id="FODY01000003">
    <property type="protein sequence ID" value="SEO63275.1"/>
    <property type="molecule type" value="Genomic_DNA"/>
</dbReference>
<sequence>MELCKLDALKQEELIKKIQAFFREERQETLDETQASRFLSFMLQETGHYLYDQALEESRFFLAQKLENILGVKRDPIH</sequence>
<name>A0A1H8RA08_9FIRM</name>
<evidence type="ECO:0000313" key="1">
    <source>
        <dbReference type="EMBL" id="SEO63275.1"/>
    </source>
</evidence>
<accession>A0A1H8RA08</accession>
<dbReference type="Pfam" id="PF09932">
    <property type="entry name" value="DUF2164"/>
    <property type="match status" value="1"/>
</dbReference>
<organism evidence="1 2">
    <name type="scientific">Propionispora vibrioides</name>
    <dbReference type="NCBI Taxonomy" id="112903"/>
    <lineage>
        <taxon>Bacteria</taxon>
        <taxon>Bacillati</taxon>
        <taxon>Bacillota</taxon>
        <taxon>Negativicutes</taxon>
        <taxon>Selenomonadales</taxon>
        <taxon>Sporomusaceae</taxon>
        <taxon>Propionispora</taxon>
    </lineage>
</organism>
<dbReference type="RefSeq" id="WP_091744185.1">
    <property type="nucleotide sequence ID" value="NZ_FODY01000003.1"/>
</dbReference>
<dbReference type="AlphaFoldDB" id="A0A1H8RA08"/>
<gene>
    <name evidence="1" type="ORF">SAMN04490178_103217</name>
</gene>
<reference evidence="1 2" key="1">
    <citation type="submission" date="2016-10" db="EMBL/GenBank/DDBJ databases">
        <authorList>
            <person name="de Groot N.N."/>
        </authorList>
    </citation>
    <scope>NUCLEOTIDE SEQUENCE [LARGE SCALE GENOMIC DNA]</scope>
    <source>
        <strain evidence="1 2">DSM 13305</strain>
    </source>
</reference>
<keyword evidence="2" id="KW-1185">Reference proteome</keyword>